<dbReference type="AlphaFoldDB" id="A0A348FZ23"/>
<protein>
    <submittedName>
        <fullName evidence="1">Lysophospholipase</fullName>
    </submittedName>
</protein>
<organism evidence="1 2">
    <name type="scientific">Blastochloris tepida</name>
    <dbReference type="NCBI Taxonomy" id="2233851"/>
    <lineage>
        <taxon>Bacteria</taxon>
        <taxon>Pseudomonadati</taxon>
        <taxon>Pseudomonadota</taxon>
        <taxon>Alphaproteobacteria</taxon>
        <taxon>Hyphomicrobiales</taxon>
        <taxon>Blastochloridaceae</taxon>
        <taxon>Blastochloris</taxon>
    </lineage>
</organism>
<sequence>MPDSATTPLHLVKLCVGCDAVADLEDWIAARMRECTRQGRPLEQVHTTRMTPKRRAELLAGGSLYWVIKGLIQCRQRLIDLRPVVDAEGIGRCELVLEPQVVRTVPRPMRAFQGWRYLPPADAPPDLDQAGAGVADMPEALRQELADLGLL</sequence>
<dbReference type="KEGG" id="blag:BLTE_12410"/>
<dbReference type="Proteomes" id="UP000266934">
    <property type="component" value="Chromosome"/>
</dbReference>
<dbReference type="EMBL" id="AP018907">
    <property type="protein sequence ID" value="BBF92556.1"/>
    <property type="molecule type" value="Genomic_DNA"/>
</dbReference>
<proteinExistence type="predicted"/>
<evidence type="ECO:0000313" key="1">
    <source>
        <dbReference type="EMBL" id="BBF92556.1"/>
    </source>
</evidence>
<dbReference type="OrthoDB" id="9798292at2"/>
<dbReference type="PIRSF" id="PIRSF032025">
    <property type="entry name" value="UCP032025"/>
    <property type="match status" value="1"/>
</dbReference>
<evidence type="ECO:0000313" key="2">
    <source>
        <dbReference type="Proteomes" id="UP000266934"/>
    </source>
</evidence>
<dbReference type="RefSeq" id="WP_126398528.1">
    <property type="nucleotide sequence ID" value="NZ_AP018907.1"/>
</dbReference>
<dbReference type="Pfam" id="PF07370">
    <property type="entry name" value="DUF1489"/>
    <property type="match status" value="1"/>
</dbReference>
<reference evidence="1 2" key="1">
    <citation type="submission" date="2018-08" db="EMBL/GenBank/DDBJ databases">
        <title>Complete genome sequencing of Blastochloris tepida GI.</title>
        <authorList>
            <person name="Tsukatani Y."/>
            <person name="Mori H."/>
        </authorList>
    </citation>
    <scope>NUCLEOTIDE SEQUENCE [LARGE SCALE GENOMIC DNA]</scope>
    <source>
        <strain evidence="1 2">GI</strain>
    </source>
</reference>
<name>A0A348FZ23_9HYPH</name>
<dbReference type="InterPro" id="IPR008320">
    <property type="entry name" value="UCP032025"/>
</dbReference>
<gene>
    <name evidence="1" type="ORF">BLTE_12410</name>
</gene>
<accession>A0A348FZ23</accession>
<keyword evidence="2" id="KW-1185">Reference proteome</keyword>